<dbReference type="PaxDb" id="6945-B7PHS0"/>
<evidence type="ECO:0000256" key="16">
    <source>
        <dbReference type="SAM" id="MobiDB-lite"/>
    </source>
</evidence>
<dbReference type="STRING" id="6945.B7PHS0"/>
<dbReference type="EMBL" id="ABJB010396504">
    <property type="status" value="NOT_ANNOTATED_CDS"/>
    <property type="molecule type" value="Genomic_DNA"/>
</dbReference>
<feature type="region of interest" description="Disordered" evidence="16">
    <location>
        <begin position="1"/>
        <end position="93"/>
    </location>
</feature>
<keyword evidence="21" id="KW-1267">Proteomics identification</keyword>
<dbReference type="EMBL" id="ABJB010641150">
    <property type="status" value="NOT_ANNOTATED_CDS"/>
    <property type="molecule type" value="Genomic_DNA"/>
</dbReference>
<keyword evidence="9 17" id="KW-0472">Membrane</keyword>
<evidence type="ECO:0000256" key="10">
    <source>
        <dbReference type="ARBA" id="ARBA00023239"/>
    </source>
</evidence>
<feature type="compositionally biased region" description="Polar residues" evidence="16">
    <location>
        <begin position="175"/>
        <end position="186"/>
    </location>
</feature>
<feature type="region of interest" description="Disordered" evidence="16">
    <location>
        <begin position="175"/>
        <end position="272"/>
    </location>
</feature>
<accession>B7PHS0</accession>
<feature type="compositionally biased region" description="Polar residues" evidence="16">
    <location>
        <begin position="259"/>
        <end position="268"/>
    </location>
</feature>
<dbReference type="EMBL" id="ABJB010408607">
    <property type="status" value="NOT_ANNOTATED_CDS"/>
    <property type="molecule type" value="Genomic_DNA"/>
</dbReference>
<evidence type="ECO:0000256" key="13">
    <source>
        <dbReference type="ARBA" id="ARBA00032879"/>
    </source>
</evidence>
<dbReference type="InParanoid" id="B7PHS0"/>
<feature type="transmembrane region" description="Helical" evidence="17">
    <location>
        <begin position="424"/>
        <end position="447"/>
    </location>
</feature>
<evidence type="ECO:0000256" key="17">
    <source>
        <dbReference type="SAM" id="Phobius"/>
    </source>
</evidence>
<dbReference type="PANTHER" id="PTHR12128:SF66">
    <property type="entry name" value="4-HYDROXY-2-OXOGLUTARATE ALDOLASE, MITOCHONDRIAL"/>
    <property type="match status" value="1"/>
</dbReference>
<organism>
    <name type="scientific">Ixodes scapularis</name>
    <name type="common">Black-legged tick</name>
    <name type="synonym">Deer tick</name>
    <dbReference type="NCBI Taxonomy" id="6945"/>
    <lineage>
        <taxon>Eukaryota</taxon>
        <taxon>Metazoa</taxon>
        <taxon>Ecdysozoa</taxon>
        <taxon>Arthropoda</taxon>
        <taxon>Chelicerata</taxon>
        <taxon>Arachnida</taxon>
        <taxon>Acari</taxon>
        <taxon>Parasitiformes</taxon>
        <taxon>Ixodida</taxon>
        <taxon>Ixodoidea</taxon>
        <taxon>Ixodidae</taxon>
        <taxon>Ixodinae</taxon>
        <taxon>Ixodes</taxon>
    </lineage>
</organism>
<dbReference type="HOGENOM" id="CLU_282891_0_0_1"/>
<evidence type="ECO:0007829" key="21">
    <source>
        <dbReference type="PeptideAtlas" id="B7PHS0"/>
    </source>
</evidence>
<dbReference type="InterPro" id="IPR011701">
    <property type="entry name" value="MFS"/>
</dbReference>
<name>B7PHS0_IXOSC</name>
<evidence type="ECO:0000256" key="7">
    <source>
        <dbReference type="ARBA" id="ARBA00022692"/>
    </source>
</evidence>
<dbReference type="CDD" id="cd00408">
    <property type="entry name" value="DHDPS-like"/>
    <property type="match status" value="1"/>
</dbReference>
<dbReference type="VEuPathDB" id="VectorBase:ISCI004345"/>
<evidence type="ECO:0000313" key="20">
    <source>
        <dbReference type="Proteomes" id="UP000001555"/>
    </source>
</evidence>
<dbReference type="EC" id="4.1.3.16" evidence="5"/>
<dbReference type="AlphaFoldDB" id="B7PHS0"/>
<dbReference type="VEuPathDB" id="VectorBase:ISCP_010467"/>
<feature type="transmembrane region" description="Helical" evidence="17">
    <location>
        <begin position="392"/>
        <end position="412"/>
    </location>
</feature>
<dbReference type="Gene3D" id="3.20.20.70">
    <property type="entry name" value="Aldolase class I"/>
    <property type="match status" value="1"/>
</dbReference>
<dbReference type="Proteomes" id="UP000001555">
    <property type="component" value="Unassembled WGS sequence"/>
</dbReference>
<dbReference type="OrthoDB" id="6151412at2759"/>
<feature type="compositionally biased region" description="Basic and acidic residues" evidence="16">
    <location>
        <begin position="66"/>
        <end position="78"/>
    </location>
</feature>
<feature type="compositionally biased region" description="Basic and acidic residues" evidence="16">
    <location>
        <begin position="203"/>
        <end position="228"/>
    </location>
</feature>
<comment type="subcellular location">
    <subcellularLocation>
        <location evidence="2">Membrane</location>
        <topology evidence="2">Multi-pass membrane protein</topology>
    </subcellularLocation>
</comment>
<feature type="transmembrane region" description="Helical" evidence="17">
    <location>
        <begin position="109"/>
        <end position="132"/>
    </location>
</feature>
<comment type="catalytic activity">
    <reaction evidence="14">
        <text>(4R)-4-hydroxy-2-oxoglutarate = glyoxylate + pyruvate</text>
        <dbReference type="Rhea" id="RHEA:30687"/>
        <dbReference type="ChEBI" id="CHEBI:15361"/>
        <dbReference type="ChEBI" id="CHEBI:36655"/>
        <dbReference type="ChEBI" id="CHEBI:62213"/>
        <dbReference type="EC" id="4.1.3.16"/>
    </reaction>
</comment>
<dbReference type="PANTHER" id="PTHR12128">
    <property type="entry name" value="DIHYDRODIPICOLINATE SYNTHASE"/>
    <property type="match status" value="1"/>
</dbReference>
<feature type="transmembrane region" description="Helical" evidence="17">
    <location>
        <begin position="480"/>
        <end position="498"/>
    </location>
</feature>
<reference evidence="19" key="2">
    <citation type="submission" date="2020-05" db="UniProtKB">
        <authorList>
            <consortium name="EnsemblMetazoa"/>
        </authorList>
    </citation>
    <scope>IDENTIFICATION</scope>
    <source>
        <strain evidence="19">wikel</strain>
    </source>
</reference>
<feature type="compositionally biased region" description="Basic and acidic residues" evidence="16">
    <location>
        <begin position="23"/>
        <end position="44"/>
    </location>
</feature>
<feature type="transmembrane region" description="Helical" evidence="17">
    <location>
        <begin position="453"/>
        <end position="473"/>
    </location>
</feature>
<dbReference type="SUPFAM" id="SSF103473">
    <property type="entry name" value="MFS general substrate transporter"/>
    <property type="match status" value="1"/>
</dbReference>
<feature type="transmembrane region" description="Helical" evidence="17">
    <location>
        <begin position="587"/>
        <end position="610"/>
    </location>
</feature>
<dbReference type="PROSITE" id="PS00666">
    <property type="entry name" value="DHDPS_2"/>
    <property type="match status" value="1"/>
</dbReference>
<comment type="subunit">
    <text evidence="4">Homotetramer.</text>
</comment>
<evidence type="ECO:0000256" key="12">
    <source>
        <dbReference type="ARBA" id="ARBA00030874"/>
    </source>
</evidence>
<evidence type="ECO:0000256" key="11">
    <source>
        <dbReference type="ARBA" id="ARBA00023270"/>
    </source>
</evidence>
<dbReference type="InterPro" id="IPR002220">
    <property type="entry name" value="DapA-like"/>
</dbReference>
<feature type="compositionally biased region" description="Polar residues" evidence="16">
    <location>
        <begin position="79"/>
        <end position="89"/>
    </location>
</feature>
<dbReference type="EnsemblMetazoa" id="ISCW017928-RA">
    <property type="protein sequence ID" value="ISCW017928-PA"/>
    <property type="gene ID" value="ISCW017928"/>
</dbReference>
<comment type="catalytic activity">
    <reaction evidence="15">
        <text>(4S)-4-hydroxy-2-oxoglutarate = glyoxylate + pyruvate</text>
        <dbReference type="Rhea" id="RHEA:35639"/>
        <dbReference type="ChEBI" id="CHEBI:15361"/>
        <dbReference type="ChEBI" id="CHEBI:36655"/>
        <dbReference type="ChEBI" id="CHEBI:71685"/>
        <dbReference type="EC" id="4.1.3.16"/>
    </reaction>
</comment>
<feature type="transmembrane region" description="Helical" evidence="17">
    <location>
        <begin position="510"/>
        <end position="530"/>
    </location>
</feature>
<dbReference type="VEuPathDB" id="VectorBase:ISCI019501"/>
<evidence type="ECO:0000256" key="1">
    <source>
        <dbReference type="ARBA" id="ARBA00002577"/>
    </source>
</evidence>
<keyword evidence="8 17" id="KW-1133">Transmembrane helix</keyword>
<gene>
    <name evidence="18" type="ORF">IscW_ISCW017928</name>
</gene>
<keyword evidence="10 18" id="KW-0456">Lyase</keyword>
<dbReference type="InterPro" id="IPR020625">
    <property type="entry name" value="Schiff_base-form_aldolases_AS"/>
</dbReference>
<keyword evidence="7 17" id="KW-0812">Transmembrane</keyword>
<dbReference type="VEuPathDB" id="VectorBase:ISCW017928"/>
<protein>
    <recommendedName>
        <fullName evidence="6">4-hydroxy-2-oxoglutarate aldolase, mitochondrial</fullName>
        <ecNumber evidence="5">4.1.3.16</ecNumber>
    </recommendedName>
    <alternativeName>
        <fullName evidence="13">Dihydrodipicolinate synthase-like</fullName>
    </alternativeName>
    <alternativeName>
        <fullName evidence="12">Probable 2-keto-4-hydroxyglutarate aldolase</fullName>
    </alternativeName>
</protein>
<dbReference type="GO" id="GO:0016020">
    <property type="term" value="C:membrane"/>
    <property type="evidence" value="ECO:0007669"/>
    <property type="project" value="UniProtKB-SubCell"/>
</dbReference>
<dbReference type="GO" id="GO:0022857">
    <property type="term" value="F:transmembrane transporter activity"/>
    <property type="evidence" value="ECO:0007669"/>
    <property type="project" value="InterPro"/>
</dbReference>
<proteinExistence type="evidence at protein level"/>
<dbReference type="SMART" id="SM01130">
    <property type="entry name" value="DHDPS"/>
    <property type="match status" value="1"/>
</dbReference>
<keyword evidence="20" id="KW-1185">Reference proteome</keyword>
<evidence type="ECO:0000256" key="2">
    <source>
        <dbReference type="ARBA" id="ARBA00004141"/>
    </source>
</evidence>
<dbReference type="Pfam" id="PF00701">
    <property type="entry name" value="DHDPS"/>
    <property type="match status" value="1"/>
</dbReference>
<feature type="compositionally biased region" description="Basic and acidic residues" evidence="16">
    <location>
        <begin position="246"/>
        <end position="258"/>
    </location>
</feature>
<evidence type="ECO:0000256" key="8">
    <source>
        <dbReference type="ARBA" id="ARBA00022989"/>
    </source>
</evidence>
<dbReference type="InterPro" id="IPR036259">
    <property type="entry name" value="MFS_trans_sf"/>
</dbReference>
<feature type="compositionally biased region" description="Basic residues" evidence="16">
    <location>
        <begin position="1"/>
        <end position="14"/>
    </location>
</feature>
<evidence type="ECO:0000256" key="15">
    <source>
        <dbReference type="ARBA" id="ARBA00033613"/>
    </source>
</evidence>
<dbReference type="EMBL" id="ABJB010443927">
    <property type="status" value="NOT_ANNOTATED_CDS"/>
    <property type="molecule type" value="Genomic_DNA"/>
</dbReference>
<dbReference type="PRINTS" id="PR00146">
    <property type="entry name" value="DHPICSNTHASE"/>
</dbReference>
<dbReference type="PROSITE" id="PS00216">
    <property type="entry name" value="SUGAR_TRANSPORT_1"/>
    <property type="match status" value="1"/>
</dbReference>
<dbReference type="Gene3D" id="1.20.1250.20">
    <property type="entry name" value="MFS general substrate transporter like domains"/>
    <property type="match status" value="1"/>
</dbReference>
<evidence type="ECO:0000256" key="4">
    <source>
        <dbReference type="ARBA" id="ARBA00011881"/>
    </source>
</evidence>
<sequence>MSSSKKKRQKRRKPLASTLPISDTKELRQDARGIDDDKVPEANKDVASAGEPAASSYAPGLIIGRPDSEKHEAAEDRSSTSTAKNTNPMSHGPANDLTIVYGHGRIQRMALFVAMLSAFVLLNHNLILSIVARPVNHWCKQPLEYANMTSEEWRQIAHRQHSLLKQPLLSTSAGYEMHSQTGSIEKNQQKSREPLASAPAVSDTKELQQDARGIDDDKVPGANKDRASTGKPAATSYVSGLITGRPDSDKHEAAEDRGSTGTAKNANPMSHGPANDLTIVYGHGRIQRMALFVATLSAFVLLSHNLLLSVVARPVNHWCKQPLEYANMTSEEWREIAVPRDASGDWHTCVRYDPPLSIDAVNRTQVPCEEWDYDLEGRSIVTYWNLVCEHQWLVAVASVVYMGGAAAAVPIMGQLSDKMGRRPVIYLSVLSLLISGTAICFVNSFTYFVALRFWVSASVSTIQITSFVLLIELSTPSRQCLYGVIAIATATIAAQLYLKIVGYFVYDWVLTQLVVMLPTSLLLSTFLLTVESPRWLLATFEFKVAERLIMWMAKMNGLSILHAQQQWRLYKLVVGTRVRGYSVAEMLCTSVLGSHIVIVFWCWFVVMLAFYGPRGTHHLSNIWMITATLVSQVIGTILVYLSMTRRGQRVTLLALLLGLSALAGMKAAMADFQHVLFLELPVDTAADIVFDMTVIALYAYSVELFPTVVRSMGLCAVYFFGRLGAIASTLLRELGLLTRVEHFWGLLSMFGALTALAVQASSAKGLDISGIYPPITTPFDSTGSIAYPELQGNVNRWSALPFRGIVVHGSTGECVLLSQKERLMVVETVRLVLPDDKLLVVGVGQESTRATVELAVESARAGAQAVLVVTPCFYKGRMSSAALSAHFKEVADSCPVPVILYSVPGNTGVDLPAEVAIGLASHPNVVGMKDSGGDVTKLGYIVHKTKEHGFQVLAGSAGFLLPALEVGAVGGICALANTLGAEVCELYEKFLKGDRAEARVLQHRLIAPNTAVTKQFGIAGVKASMDWFGYYGGLVRPSQEPFGVGTVLLGRLRDAFLRAAADAFGSVANCFCCDTGDGWVVEDVEFAVVANWLKLRSEWMDEI</sequence>
<dbReference type="InterPro" id="IPR005829">
    <property type="entry name" value="Sugar_transporter_CS"/>
</dbReference>
<evidence type="ECO:0000313" key="18">
    <source>
        <dbReference type="EMBL" id="EEC06142.1"/>
    </source>
</evidence>
<feature type="transmembrane region" description="Helical" evidence="17">
    <location>
        <begin position="650"/>
        <end position="668"/>
    </location>
</feature>
<evidence type="ECO:0000256" key="6">
    <source>
        <dbReference type="ARBA" id="ARBA00018425"/>
    </source>
</evidence>
<dbReference type="EMBL" id="ABJB010804808">
    <property type="status" value="NOT_ANNOTATED_CDS"/>
    <property type="molecule type" value="Genomic_DNA"/>
</dbReference>
<dbReference type="EMBL" id="DS714551">
    <property type="protein sequence ID" value="EEC06142.1"/>
    <property type="molecule type" value="Genomic_DNA"/>
</dbReference>
<dbReference type="SUPFAM" id="SSF51569">
    <property type="entry name" value="Aldolase"/>
    <property type="match status" value="1"/>
</dbReference>
<dbReference type="GO" id="GO:0008700">
    <property type="term" value="F:(R,S)-4-hydroxy-2-oxoglutarate aldolase activity"/>
    <property type="evidence" value="ECO:0007669"/>
    <property type="project" value="UniProtKB-EC"/>
</dbReference>
<dbReference type="InterPro" id="IPR013785">
    <property type="entry name" value="Aldolase_TIM"/>
</dbReference>
<evidence type="ECO:0000256" key="9">
    <source>
        <dbReference type="ARBA" id="ARBA00023136"/>
    </source>
</evidence>
<dbReference type="Pfam" id="PF07690">
    <property type="entry name" value="MFS_1"/>
    <property type="match status" value="1"/>
</dbReference>
<comment type="function">
    <text evidence="1">Catalyzes the final step in the metabolic pathway of hydroxyproline.</text>
</comment>
<evidence type="ECO:0000256" key="14">
    <source>
        <dbReference type="ARBA" id="ARBA00033610"/>
    </source>
</evidence>
<evidence type="ECO:0000256" key="5">
    <source>
        <dbReference type="ARBA" id="ARBA00012215"/>
    </source>
</evidence>
<comment type="similarity">
    <text evidence="3">Belongs to the DapA family.</text>
</comment>
<feature type="transmembrane region" description="Helical" evidence="17">
    <location>
        <begin position="622"/>
        <end position="643"/>
    </location>
</feature>
<evidence type="ECO:0000313" key="19">
    <source>
        <dbReference type="EnsemblMetazoa" id="ISCW017928-PA"/>
    </source>
</evidence>
<dbReference type="GO" id="GO:0044281">
    <property type="term" value="P:small molecule metabolic process"/>
    <property type="evidence" value="ECO:0007669"/>
    <property type="project" value="UniProtKB-ARBA"/>
</dbReference>
<reference evidence="18 20" key="1">
    <citation type="submission" date="2008-03" db="EMBL/GenBank/DDBJ databases">
        <title>Annotation of Ixodes scapularis.</title>
        <authorList>
            <consortium name="Ixodes scapularis Genome Project Consortium"/>
            <person name="Caler E."/>
            <person name="Hannick L.I."/>
            <person name="Bidwell S."/>
            <person name="Joardar V."/>
            <person name="Thiagarajan M."/>
            <person name="Amedeo P."/>
            <person name="Galinsky K.J."/>
            <person name="Schobel S."/>
            <person name="Inman J."/>
            <person name="Hostetler J."/>
            <person name="Miller J."/>
            <person name="Hammond M."/>
            <person name="Megy K."/>
            <person name="Lawson D."/>
            <person name="Kodira C."/>
            <person name="Sutton G."/>
            <person name="Meyer J."/>
            <person name="Hill C.A."/>
            <person name="Birren B."/>
            <person name="Nene V."/>
            <person name="Collins F."/>
            <person name="Alarcon-Chaidez F."/>
            <person name="Wikel S."/>
            <person name="Strausberg R."/>
        </authorList>
    </citation>
    <scope>NUCLEOTIDE SEQUENCE [LARGE SCALE GENOMIC DNA]</scope>
    <source>
        <strain evidence="20">Wikel</strain>
        <strain evidence="18">Wikel colony</strain>
    </source>
</reference>
<evidence type="ECO:0000256" key="3">
    <source>
        <dbReference type="ARBA" id="ARBA00007592"/>
    </source>
</evidence>
<keyword evidence="11" id="KW-0704">Schiff base</keyword>